<dbReference type="NCBIfam" id="NF033529">
    <property type="entry name" value="transpos_ISLre2"/>
    <property type="match status" value="1"/>
</dbReference>
<dbReference type="Proteomes" id="UP000215635">
    <property type="component" value="Unassembled WGS sequence"/>
</dbReference>
<dbReference type="EMBL" id="NCWV01000008">
    <property type="protein sequence ID" value="PAK88865.1"/>
    <property type="molecule type" value="Genomic_DNA"/>
</dbReference>
<dbReference type="Pfam" id="PF06782">
    <property type="entry name" value="UPF0236"/>
    <property type="match status" value="1"/>
</dbReference>
<dbReference type="AlphaFoldDB" id="A0AAQ0TZK4"/>
<organism evidence="3 4">
    <name type="scientific">Lactococcus lactis</name>
    <dbReference type="NCBI Taxonomy" id="1358"/>
    <lineage>
        <taxon>Bacteria</taxon>
        <taxon>Bacillati</taxon>
        <taxon>Bacillota</taxon>
        <taxon>Bacilli</taxon>
        <taxon>Lactobacillales</taxon>
        <taxon>Streptococcaceae</taxon>
        <taxon>Lactococcus</taxon>
    </lineage>
</organism>
<comment type="similarity">
    <text evidence="1">Belongs to the UPF0236 family.</text>
</comment>
<evidence type="ECO:0000256" key="2">
    <source>
        <dbReference type="SAM" id="MobiDB-lite"/>
    </source>
</evidence>
<gene>
    <name evidence="3" type="ORF">B8W88_07760</name>
</gene>
<proteinExistence type="inferred from homology"/>
<accession>A0AAQ0TZK4</accession>
<evidence type="ECO:0000256" key="1">
    <source>
        <dbReference type="ARBA" id="ARBA00006539"/>
    </source>
</evidence>
<evidence type="ECO:0000313" key="3">
    <source>
        <dbReference type="EMBL" id="PAK88865.1"/>
    </source>
</evidence>
<protein>
    <recommendedName>
        <fullName evidence="5">ISLre2 family transposase</fullName>
    </recommendedName>
</protein>
<reference evidence="3 4" key="1">
    <citation type="submission" date="2017-04" db="EMBL/GenBank/DDBJ databases">
        <title>Kefir bacterial isolates.</title>
        <authorList>
            <person name="Kim Y."/>
            <person name="Blasche S."/>
            <person name="Patil K.R."/>
        </authorList>
    </citation>
    <scope>NUCLEOTIDE SEQUENCE [LARGE SCALE GENOMIC DNA]</scope>
    <source>
        <strain evidence="3 4">OG2</strain>
    </source>
</reference>
<sequence length="440" mass="52329">MTFDEREYYSELRKNNIEKFLKMIEKLDDELMPQMKLQGWKYRKRAEKTVTFSLGVVTYRRRSYSKDGVWRYPVDEELGIVKYGRYSPELLYQIADYATSMPLRQVSAKFEVSAQLYIGKSTVHSTTNKVSKLFDDREEYRYFEENEMIDKIKARAVYIEGDGVMLKTQEKERIDMAHFLVHTGSERISGNRYRLKDKAEVISSQHAVALDQLEDLLTNRYDITSDTVLITNSDMGKGYTPYIFKEIASLFQCRHEHFWDAQHLNMKIKERFRKLPYELEQRLFSAIQLHSKKSTRVILDTAESLINNEEELELFNKFKTKLLQNFQYTKPAELRGFSHRGIGVMETQHRKLTYRMKRRGMYWSEKGANTMSKMILAVYNDSLRELFFGAWREKYAYYQKIDIPVGEFFRQDKTSSIKEMNRKTTNSITARRKINRNPLL</sequence>
<evidence type="ECO:0000313" key="4">
    <source>
        <dbReference type="Proteomes" id="UP000215635"/>
    </source>
</evidence>
<dbReference type="RefSeq" id="WP_095348220.1">
    <property type="nucleotide sequence ID" value="NZ_CP184687.1"/>
</dbReference>
<name>A0AAQ0TZK4_9LACT</name>
<feature type="region of interest" description="Disordered" evidence="2">
    <location>
        <begin position="419"/>
        <end position="440"/>
    </location>
</feature>
<dbReference type="InterPro" id="IPR009620">
    <property type="entry name" value="UPF0236"/>
</dbReference>
<evidence type="ECO:0008006" key="5">
    <source>
        <dbReference type="Google" id="ProtNLM"/>
    </source>
</evidence>
<feature type="compositionally biased region" description="Basic residues" evidence="2">
    <location>
        <begin position="430"/>
        <end position="440"/>
    </location>
</feature>
<comment type="caution">
    <text evidence="3">The sequence shown here is derived from an EMBL/GenBank/DDBJ whole genome shotgun (WGS) entry which is preliminary data.</text>
</comment>